<keyword evidence="3" id="KW-1185">Reference proteome</keyword>
<dbReference type="KEGG" id="ela:UCREL1_3593"/>
<reference evidence="3" key="1">
    <citation type="journal article" date="2013" name="Genome Announc.">
        <title>Draft genome sequence of the grapevine dieback fungus Eutypa lata UCR-EL1.</title>
        <authorList>
            <person name="Blanco-Ulate B."/>
            <person name="Rolshausen P.E."/>
            <person name="Cantu D."/>
        </authorList>
    </citation>
    <scope>NUCLEOTIDE SEQUENCE [LARGE SCALE GENOMIC DNA]</scope>
    <source>
        <strain evidence="3">UCR-EL1</strain>
    </source>
</reference>
<accession>M7SYI0</accession>
<gene>
    <name evidence="2" type="ORF">UCREL1_3593</name>
</gene>
<dbReference type="AlphaFoldDB" id="M7SYI0"/>
<proteinExistence type="predicted"/>
<feature type="region of interest" description="Disordered" evidence="1">
    <location>
        <begin position="183"/>
        <end position="205"/>
    </location>
</feature>
<feature type="compositionally biased region" description="Polar residues" evidence="1">
    <location>
        <begin position="291"/>
        <end position="307"/>
    </location>
</feature>
<dbReference type="OMA" id="KTHEWEG"/>
<feature type="region of interest" description="Disordered" evidence="1">
    <location>
        <begin position="253"/>
        <end position="341"/>
    </location>
</feature>
<evidence type="ECO:0000256" key="1">
    <source>
        <dbReference type="SAM" id="MobiDB-lite"/>
    </source>
</evidence>
<dbReference type="HOGENOM" id="CLU_037536_0_0_1"/>
<feature type="compositionally biased region" description="Low complexity" evidence="1">
    <location>
        <begin position="116"/>
        <end position="126"/>
    </location>
</feature>
<evidence type="ECO:0000313" key="3">
    <source>
        <dbReference type="Proteomes" id="UP000012174"/>
    </source>
</evidence>
<feature type="compositionally biased region" description="Basic and acidic residues" evidence="1">
    <location>
        <begin position="189"/>
        <end position="201"/>
    </location>
</feature>
<dbReference type="Proteomes" id="UP000012174">
    <property type="component" value="Unassembled WGS sequence"/>
</dbReference>
<sequence>MSPPTHEPISAASVLGPGPDPGPGPGPGIASAVADITSIPASPPIIPSSPISEPEPEPEPEPELRPLIAEVLRTRYCAPGSVVLVEGVDVAHTSPHTSRSSGRKRRRRSSGGGGESQSHQGQSQSQRRQWRAIRLLLGDGELCVQALLAPEMHPYVDAGEVAVGAYIRLERFRIEWLEEDGGADAGADADVKGKGKERESDPAIQQQRGERVVYLIVEDLVVVGWSKALVQMAGAGDADLSAESELEDDLAMMDEDDEEPQRPSPSPSPSQSPSQSPSRAREERRAIAARTVNNTPRRQKAQTQAPQTEPLEGPVDAITDTTKGSDFETMPIPRQKKAEQHRIATSLNPQIAIPLSPPPPPLPVIPRPTRPRPRQIINPAQPQKLTPLKSIPHLPYKQNWSMNVLAVITYVSGLEPSGIPPYTNTQRRARLADPSTSKRVLLTVFLDAEEFAPAVGSVVLLLGVKNHRFEGGCLKMYWSDRRALVGRDGMGGGGGDGKGREEERQRWWFENPVELGWCDVAGLKGWWEGEQRKELQLQGQQ</sequence>
<dbReference type="OrthoDB" id="1918685at2759"/>
<dbReference type="EMBL" id="KB706095">
    <property type="protein sequence ID" value="EMR69382.1"/>
    <property type="molecule type" value="Genomic_DNA"/>
</dbReference>
<organism evidence="2 3">
    <name type="scientific">Eutypa lata (strain UCR-EL1)</name>
    <name type="common">Grapevine dieback disease fungus</name>
    <name type="synonym">Eutypa armeniacae</name>
    <dbReference type="NCBI Taxonomy" id="1287681"/>
    <lineage>
        <taxon>Eukaryota</taxon>
        <taxon>Fungi</taxon>
        <taxon>Dikarya</taxon>
        <taxon>Ascomycota</taxon>
        <taxon>Pezizomycotina</taxon>
        <taxon>Sordariomycetes</taxon>
        <taxon>Xylariomycetidae</taxon>
        <taxon>Xylariales</taxon>
        <taxon>Diatrypaceae</taxon>
        <taxon>Eutypa</taxon>
    </lineage>
</organism>
<feature type="region of interest" description="Disordered" evidence="1">
    <location>
        <begin position="1"/>
        <end position="62"/>
    </location>
</feature>
<feature type="region of interest" description="Disordered" evidence="1">
    <location>
        <begin position="93"/>
        <end position="126"/>
    </location>
</feature>
<dbReference type="eggNOG" id="ENOG502SGAA">
    <property type="taxonomic scope" value="Eukaryota"/>
</dbReference>
<protein>
    <submittedName>
        <fullName evidence="2">Uncharacterized protein</fullName>
    </submittedName>
</protein>
<name>M7SYI0_EUTLA</name>
<evidence type="ECO:0000313" key="2">
    <source>
        <dbReference type="EMBL" id="EMR69382.1"/>
    </source>
</evidence>